<feature type="chain" id="PRO_5030973893" description="CRM domain-containing protein" evidence="2">
    <location>
        <begin position="22"/>
        <end position="206"/>
    </location>
</feature>
<gene>
    <name evidence="3" type="ORF">ASEP1449_LOCUS2097</name>
</gene>
<feature type="compositionally biased region" description="Basic and acidic residues" evidence="1">
    <location>
        <begin position="192"/>
        <end position="206"/>
    </location>
</feature>
<evidence type="ECO:0000313" key="3">
    <source>
        <dbReference type="EMBL" id="CAD9810274.1"/>
    </source>
</evidence>
<dbReference type="EMBL" id="HBHQ01003207">
    <property type="protein sequence ID" value="CAD9810274.1"/>
    <property type="molecule type" value="Transcribed_RNA"/>
</dbReference>
<evidence type="ECO:0000256" key="2">
    <source>
        <dbReference type="SAM" id="SignalP"/>
    </source>
</evidence>
<evidence type="ECO:0000256" key="1">
    <source>
        <dbReference type="SAM" id="MobiDB-lite"/>
    </source>
</evidence>
<reference evidence="3" key="1">
    <citation type="submission" date="2021-01" db="EMBL/GenBank/DDBJ databases">
        <authorList>
            <person name="Corre E."/>
            <person name="Pelletier E."/>
            <person name="Niang G."/>
            <person name="Scheremetjew M."/>
            <person name="Finn R."/>
            <person name="Kale V."/>
            <person name="Holt S."/>
            <person name="Cochrane G."/>
            <person name="Meng A."/>
            <person name="Brown T."/>
            <person name="Cohen L."/>
        </authorList>
    </citation>
    <scope>NUCLEOTIDE SEQUENCE</scope>
    <source>
        <strain evidence="3">CCMP2084</strain>
    </source>
</reference>
<sequence length="206" mass="22941">MFNMGNKTATCLLLVASAASSFVVSGFVSSPQFGSKTTGKITHPTLPFVGVPRSLTTGDDLDETAPTEFDIHELMDEEPPKDISQIEKTWRYAKKPLISIGGKGFSPTHGNSLRQLLDAHTVVKVKFNTKNDTLEECFQKLRDLAVEAGADEEMELIKIRDSEKVILFGKPGTMERIKSGEFPPKPKPWIPKPKEDRIPKEDRKEE</sequence>
<feature type="region of interest" description="Disordered" evidence="1">
    <location>
        <begin position="174"/>
        <end position="206"/>
    </location>
</feature>
<protein>
    <recommendedName>
        <fullName evidence="4">CRM domain-containing protein</fullName>
    </recommendedName>
</protein>
<keyword evidence="2" id="KW-0732">Signal</keyword>
<organism evidence="3">
    <name type="scientific">Attheya septentrionalis</name>
    <dbReference type="NCBI Taxonomy" id="420275"/>
    <lineage>
        <taxon>Eukaryota</taxon>
        <taxon>Sar</taxon>
        <taxon>Stramenopiles</taxon>
        <taxon>Ochrophyta</taxon>
        <taxon>Bacillariophyta</taxon>
        <taxon>Coscinodiscophyceae</taxon>
        <taxon>Chaetocerotophycidae</taxon>
        <taxon>Chaetocerotales</taxon>
        <taxon>Attheyaceae</taxon>
        <taxon>Attheya</taxon>
    </lineage>
</organism>
<accession>A0A7S2U8J6</accession>
<feature type="signal peptide" evidence="2">
    <location>
        <begin position="1"/>
        <end position="21"/>
    </location>
</feature>
<name>A0A7S2U8J6_9STRA</name>
<evidence type="ECO:0008006" key="4">
    <source>
        <dbReference type="Google" id="ProtNLM"/>
    </source>
</evidence>
<proteinExistence type="predicted"/>
<dbReference type="AlphaFoldDB" id="A0A7S2U8J6"/>